<sequence length="778" mass="88831">MSESQQPQSSQHVPDYTRQILEEALARLTVQQLRQLAVEVRVNLKKGDAEGINRIHFSALKSQIADLKIPGLSPMTIHRMFEVRSGHDAKKEKYVDLFWALYQLQQVEIRTLSGKDSTQLKIRIAGVQVESPDLQQPLPRKSVTYTCYCYSVHRSKIFSGELTLHEQKRMASLSLQAQAIDAAAKNEARIEFTGKWQEGKNLTLFVNLWEERKTKERDYINLIISAGQQDVFSGMATPIFSLDDPSSYFTGTFSTIYTLPADYDSIPSVGLTILKPATDAADQEELAHQIHYFLANKVLAVPREDVVTTVATAWSTINSMAGIYTGFYMNAVTSTLHRFRCIIESNGKVALRLMDAALQESTEGVDTMDSQIQTIRGDVRVWGQANQLLSLEFNYLRLSGQYRFRLLFNLTAPDEWVWGIGTGLNDNEKETIMGSRTAIRRMESAPKPAVFLLTGRDDFNKATGEYSQILFDFFTGITQPALTEINTIKSVANLTSPNYDAQAPKFGLVGLYKVYSLERRWVREKPTVPLKARQYFIVEYPLRLCADGTAWMQFSASSSPIQTSKVERGVNYLAITFQSIPDGPKLPGDYTYIHFVFWLEKTEEVNKLYGVSVRRGKVPEARVELFLEAMTDGKLPDETEDGFPFGQTVYDEVRTDTREEKYKEWMTHAEHEYRAKIVRYLSGKMNRLILLHSTATSEGDIQPRQEGHRRIYFYQACYQAQKDEIQLAVASLIRSHRHGFGTNKDDLNYLKEEKALWLKHTDLERIIMQLWPESKVFD</sequence>
<gene>
    <name evidence="1" type="ORF">GJR95_40985</name>
</gene>
<dbReference type="AlphaFoldDB" id="A0A6P1WAV6"/>
<dbReference type="Proteomes" id="UP000464577">
    <property type="component" value="Chromosome"/>
</dbReference>
<dbReference type="EMBL" id="CP045997">
    <property type="protein sequence ID" value="QHW01021.1"/>
    <property type="molecule type" value="Genomic_DNA"/>
</dbReference>
<proteinExistence type="predicted"/>
<reference evidence="1 2" key="1">
    <citation type="submission" date="2019-11" db="EMBL/GenBank/DDBJ databases">
        <title>Spirosoma endbachense sp. nov., isolated from a natural salt meadow.</title>
        <authorList>
            <person name="Rojas J."/>
            <person name="Ambika Manirajan B."/>
            <person name="Ratering S."/>
            <person name="Suarez C."/>
            <person name="Geissler-Plaum R."/>
            <person name="Schnell S."/>
        </authorList>
    </citation>
    <scope>NUCLEOTIDE SEQUENCE [LARGE SCALE GENOMIC DNA]</scope>
    <source>
        <strain evidence="1 2">I-24</strain>
    </source>
</reference>
<accession>A0A6P1WAV6</accession>
<dbReference type="RefSeq" id="WP_162391415.1">
    <property type="nucleotide sequence ID" value="NZ_CP045997.1"/>
</dbReference>
<protein>
    <submittedName>
        <fullName evidence="1">Uncharacterized protein</fullName>
    </submittedName>
</protein>
<name>A0A6P1WAV6_9BACT</name>
<evidence type="ECO:0000313" key="2">
    <source>
        <dbReference type="Proteomes" id="UP000464577"/>
    </source>
</evidence>
<keyword evidence="2" id="KW-1185">Reference proteome</keyword>
<organism evidence="1 2">
    <name type="scientific">Spirosoma endbachense</name>
    <dbReference type="NCBI Taxonomy" id="2666025"/>
    <lineage>
        <taxon>Bacteria</taxon>
        <taxon>Pseudomonadati</taxon>
        <taxon>Bacteroidota</taxon>
        <taxon>Cytophagia</taxon>
        <taxon>Cytophagales</taxon>
        <taxon>Cytophagaceae</taxon>
        <taxon>Spirosoma</taxon>
    </lineage>
</organism>
<evidence type="ECO:0000313" key="1">
    <source>
        <dbReference type="EMBL" id="QHW01021.1"/>
    </source>
</evidence>
<dbReference type="KEGG" id="senf:GJR95_40985"/>